<comment type="caution">
    <text evidence="3">The sequence shown here is derived from an EMBL/GenBank/DDBJ whole genome shotgun (WGS) entry which is preliminary data.</text>
</comment>
<feature type="transmembrane region" description="Helical" evidence="1">
    <location>
        <begin position="176"/>
        <end position="198"/>
    </location>
</feature>
<dbReference type="RefSeq" id="WP_328014772.1">
    <property type="nucleotide sequence ID" value="NZ_JARTFS010000001.1"/>
</dbReference>
<feature type="domain" description="Phosphatidic acid phosphatase type 2/haloperoxidase" evidence="2">
    <location>
        <begin position="78"/>
        <end position="191"/>
    </location>
</feature>
<keyword evidence="1" id="KW-1133">Transmembrane helix</keyword>
<dbReference type="Gene3D" id="1.20.144.10">
    <property type="entry name" value="Phosphatidic acid phosphatase type 2/haloperoxidase"/>
    <property type="match status" value="2"/>
</dbReference>
<feature type="transmembrane region" description="Helical" evidence="1">
    <location>
        <begin position="45"/>
        <end position="71"/>
    </location>
</feature>
<keyword evidence="4" id="KW-1185">Reference proteome</keyword>
<accession>A0ABU6NSR4</accession>
<dbReference type="PANTHER" id="PTHR14969:SF13">
    <property type="entry name" value="AT30094P"/>
    <property type="match status" value="1"/>
</dbReference>
<name>A0ABU6NSR4_9BACI</name>
<evidence type="ECO:0000256" key="1">
    <source>
        <dbReference type="SAM" id="Phobius"/>
    </source>
</evidence>
<dbReference type="Proteomes" id="UP001342826">
    <property type="component" value="Unassembled WGS sequence"/>
</dbReference>
<dbReference type="EMBL" id="JARTFS010000001">
    <property type="protein sequence ID" value="MED4400182.1"/>
    <property type="molecule type" value="Genomic_DNA"/>
</dbReference>
<dbReference type="InterPro" id="IPR036938">
    <property type="entry name" value="PAP2/HPO_sf"/>
</dbReference>
<reference evidence="3 4" key="1">
    <citation type="submission" date="2023-03" db="EMBL/GenBank/DDBJ databases">
        <title>Bacillus Genome Sequencing.</title>
        <authorList>
            <person name="Dunlap C."/>
        </authorList>
    </citation>
    <scope>NUCLEOTIDE SEQUENCE [LARGE SCALE GENOMIC DNA]</scope>
    <source>
        <strain evidence="3 4">NRS-1717</strain>
    </source>
</reference>
<feature type="transmembrane region" description="Helical" evidence="1">
    <location>
        <begin position="115"/>
        <end position="137"/>
    </location>
</feature>
<keyword evidence="1" id="KW-0472">Membrane</keyword>
<proteinExistence type="predicted"/>
<evidence type="ECO:0000259" key="2">
    <source>
        <dbReference type="SMART" id="SM00014"/>
    </source>
</evidence>
<dbReference type="SUPFAM" id="SSF48317">
    <property type="entry name" value="Acid phosphatase/Vanadium-dependent haloperoxidase"/>
    <property type="match status" value="1"/>
</dbReference>
<dbReference type="InterPro" id="IPR000326">
    <property type="entry name" value="PAP2/HPO"/>
</dbReference>
<sequence length="207" mass="23327">MKTILLLILVFIIFAVNYDNKYIEGIDTAVSLSFEKIRADWLTDLFFALSHIGSLKIMLPLCIIMSIVLVVKKKYVHAVSLMLLFFLVRALNTYLKEFFLRERPLFDFLYKESGYSFPSGHSMNSAAVYSFLCFILIETFITSAKVKKMLIAGTAVLILLIGVSRIYLGVHFLTDVLAGFAAGICTFLVVKIAVAKILQAFDKNRTV</sequence>
<evidence type="ECO:0000313" key="4">
    <source>
        <dbReference type="Proteomes" id="UP001342826"/>
    </source>
</evidence>
<dbReference type="Pfam" id="PF01569">
    <property type="entry name" value="PAP2"/>
    <property type="match status" value="1"/>
</dbReference>
<keyword evidence="1" id="KW-0812">Transmembrane</keyword>
<gene>
    <name evidence="3" type="ORF">P9271_02265</name>
</gene>
<dbReference type="PANTHER" id="PTHR14969">
    <property type="entry name" value="SPHINGOSINE-1-PHOSPHATE PHOSPHOHYDROLASE"/>
    <property type="match status" value="1"/>
</dbReference>
<dbReference type="CDD" id="cd03392">
    <property type="entry name" value="PAP2_like_2"/>
    <property type="match status" value="1"/>
</dbReference>
<organism evidence="3 4">
    <name type="scientific">Metabacillus fastidiosus</name>
    <dbReference type="NCBI Taxonomy" id="1458"/>
    <lineage>
        <taxon>Bacteria</taxon>
        <taxon>Bacillati</taxon>
        <taxon>Bacillota</taxon>
        <taxon>Bacilli</taxon>
        <taxon>Bacillales</taxon>
        <taxon>Bacillaceae</taxon>
        <taxon>Metabacillus</taxon>
    </lineage>
</organism>
<feature type="transmembrane region" description="Helical" evidence="1">
    <location>
        <begin position="78"/>
        <end position="95"/>
    </location>
</feature>
<feature type="transmembrane region" description="Helical" evidence="1">
    <location>
        <begin position="149"/>
        <end position="170"/>
    </location>
</feature>
<protein>
    <submittedName>
        <fullName evidence="3">Phosphatase PAP2 family protein</fullName>
    </submittedName>
</protein>
<evidence type="ECO:0000313" key="3">
    <source>
        <dbReference type="EMBL" id="MED4400182.1"/>
    </source>
</evidence>
<dbReference type="SMART" id="SM00014">
    <property type="entry name" value="acidPPc"/>
    <property type="match status" value="1"/>
</dbReference>